<evidence type="ECO:0000256" key="4">
    <source>
        <dbReference type="ARBA" id="ARBA00022989"/>
    </source>
</evidence>
<dbReference type="InterPro" id="IPR032689">
    <property type="entry name" value="TraG-D_C"/>
</dbReference>
<evidence type="ECO:0000256" key="1">
    <source>
        <dbReference type="ARBA" id="ARBA00004651"/>
    </source>
</evidence>
<keyword evidence="4" id="KW-1133">Transmembrane helix</keyword>
<protein>
    <submittedName>
        <fullName evidence="7">TraM recognition domain-containing protein</fullName>
    </submittedName>
</protein>
<evidence type="ECO:0000313" key="7">
    <source>
        <dbReference type="EMBL" id="HIS35627.1"/>
    </source>
</evidence>
<dbReference type="AlphaFoldDB" id="A0A9D1JM40"/>
<proteinExistence type="predicted"/>
<comment type="subcellular location">
    <subcellularLocation>
        <location evidence="1">Cell membrane</location>
        <topology evidence="1">Multi-pass membrane protein</topology>
    </subcellularLocation>
</comment>
<reference evidence="7" key="1">
    <citation type="submission" date="2020-10" db="EMBL/GenBank/DDBJ databases">
        <authorList>
            <person name="Gilroy R."/>
        </authorList>
    </citation>
    <scope>NUCLEOTIDE SEQUENCE</scope>
    <source>
        <strain evidence="7">6276</strain>
    </source>
</reference>
<keyword evidence="2" id="KW-1003">Cell membrane</keyword>
<dbReference type="EMBL" id="DVIU01000068">
    <property type="protein sequence ID" value="HIS35627.1"/>
    <property type="molecule type" value="Genomic_DNA"/>
</dbReference>
<sequence length="201" mass="22952">MESRVTGNYHARFGAGENLEIISKSYLSLFPALRDFDTTISACAGRNIYFTLVIQSYAQLNNVYGKDVAEIILDNLNVKIFLGSNNYDTLQQFSRECGEMTRISPLSALNGSRSEIEHYELETIPLITRSRLSCFEPGECVVLEANCDHVLLSRLERYYLCPEFSSLPMASEHEYTCAVNPFDEKYLFTIKKRSGRRALWD</sequence>
<evidence type="ECO:0000256" key="5">
    <source>
        <dbReference type="ARBA" id="ARBA00023136"/>
    </source>
</evidence>
<comment type="caution">
    <text evidence="7">The sequence shown here is derived from an EMBL/GenBank/DDBJ whole genome shotgun (WGS) entry which is preliminary data.</text>
</comment>
<dbReference type="PANTHER" id="PTHR37937:SF1">
    <property type="entry name" value="CONJUGATIVE TRANSFER: DNA TRANSPORT"/>
    <property type="match status" value="1"/>
</dbReference>
<organism evidence="7 8">
    <name type="scientific">Candidatus Scatousia excrementigallinarum</name>
    <dbReference type="NCBI Taxonomy" id="2840935"/>
    <lineage>
        <taxon>Bacteria</taxon>
        <taxon>Candidatus Scatousia</taxon>
    </lineage>
</organism>
<dbReference type="Proteomes" id="UP000823928">
    <property type="component" value="Unassembled WGS sequence"/>
</dbReference>
<dbReference type="GO" id="GO:0005886">
    <property type="term" value="C:plasma membrane"/>
    <property type="evidence" value="ECO:0007669"/>
    <property type="project" value="UniProtKB-SubCell"/>
</dbReference>
<gene>
    <name evidence="7" type="ORF">IAC10_03220</name>
</gene>
<dbReference type="SUPFAM" id="SSF52540">
    <property type="entry name" value="P-loop containing nucleoside triphosphate hydrolases"/>
    <property type="match status" value="1"/>
</dbReference>
<accession>A0A9D1JM40</accession>
<evidence type="ECO:0000259" key="6">
    <source>
        <dbReference type="Pfam" id="PF12696"/>
    </source>
</evidence>
<dbReference type="InterPro" id="IPR027417">
    <property type="entry name" value="P-loop_NTPase"/>
</dbReference>
<keyword evidence="5" id="KW-0472">Membrane</keyword>
<evidence type="ECO:0000256" key="3">
    <source>
        <dbReference type="ARBA" id="ARBA00022692"/>
    </source>
</evidence>
<dbReference type="PANTHER" id="PTHR37937">
    <property type="entry name" value="CONJUGATIVE TRANSFER: DNA TRANSPORT"/>
    <property type="match status" value="1"/>
</dbReference>
<dbReference type="InterPro" id="IPR051539">
    <property type="entry name" value="T4SS-coupling_protein"/>
</dbReference>
<keyword evidence="3" id="KW-0812">Transmembrane</keyword>
<dbReference type="CDD" id="cd01127">
    <property type="entry name" value="TrwB_TraG_TraD_VirD4"/>
    <property type="match status" value="1"/>
</dbReference>
<evidence type="ECO:0000313" key="8">
    <source>
        <dbReference type="Proteomes" id="UP000823928"/>
    </source>
</evidence>
<reference evidence="7" key="2">
    <citation type="journal article" date="2021" name="PeerJ">
        <title>Extensive microbial diversity within the chicken gut microbiome revealed by metagenomics and culture.</title>
        <authorList>
            <person name="Gilroy R."/>
            <person name="Ravi A."/>
            <person name="Getino M."/>
            <person name="Pursley I."/>
            <person name="Horton D.L."/>
            <person name="Alikhan N.F."/>
            <person name="Baker D."/>
            <person name="Gharbi K."/>
            <person name="Hall N."/>
            <person name="Watson M."/>
            <person name="Adriaenssens E.M."/>
            <person name="Foster-Nyarko E."/>
            <person name="Jarju S."/>
            <person name="Secka A."/>
            <person name="Antonio M."/>
            <person name="Oren A."/>
            <person name="Chaudhuri R.R."/>
            <person name="La Ragione R."/>
            <person name="Hildebrand F."/>
            <person name="Pallen M.J."/>
        </authorList>
    </citation>
    <scope>NUCLEOTIDE SEQUENCE</scope>
    <source>
        <strain evidence="7">6276</strain>
    </source>
</reference>
<feature type="domain" description="TraD/TraG TraM recognition site" evidence="6">
    <location>
        <begin position="32"/>
        <end position="132"/>
    </location>
</feature>
<dbReference type="Gene3D" id="3.40.50.300">
    <property type="entry name" value="P-loop containing nucleotide triphosphate hydrolases"/>
    <property type="match status" value="1"/>
</dbReference>
<dbReference type="Pfam" id="PF12696">
    <property type="entry name" value="TraG-D_C"/>
    <property type="match status" value="1"/>
</dbReference>
<name>A0A9D1JM40_9BACT</name>
<evidence type="ECO:0000256" key="2">
    <source>
        <dbReference type="ARBA" id="ARBA00022475"/>
    </source>
</evidence>